<accession>A0ACC5ZWX0</accession>
<evidence type="ECO:0000313" key="2">
    <source>
        <dbReference type="Proteomes" id="UP001203036"/>
    </source>
</evidence>
<keyword evidence="2" id="KW-1185">Reference proteome</keyword>
<dbReference type="Proteomes" id="UP001203036">
    <property type="component" value="Unassembled WGS sequence"/>
</dbReference>
<sequence length="180" mass="19964">MIKKAVRAVRVTVMAVGLALGMAGALSAQSAWPVCEFPEPEGPVMLNITIQGADGTQRVLELDRAGLMALPQEEFQTTTIWTQGVQEFRGPRLLRLMECLGVTRGVMRLCARNSYFVEIDVADLRPDGALIAVERNGAPLSVRDKGPLWLMYPFDSDPSFRSETFYAQSIWHLERIGIEP</sequence>
<organism evidence="1 2">
    <name type="scientific">Lutimaribacter degradans</name>
    <dbReference type="NCBI Taxonomy" id="2945989"/>
    <lineage>
        <taxon>Bacteria</taxon>
        <taxon>Pseudomonadati</taxon>
        <taxon>Pseudomonadota</taxon>
        <taxon>Alphaproteobacteria</taxon>
        <taxon>Rhodobacterales</taxon>
        <taxon>Roseobacteraceae</taxon>
        <taxon>Lutimaribacter</taxon>
    </lineage>
</organism>
<dbReference type="EMBL" id="JAMQGO010000004">
    <property type="protein sequence ID" value="MCM2562266.1"/>
    <property type="molecule type" value="Genomic_DNA"/>
</dbReference>
<proteinExistence type="predicted"/>
<name>A0ACC5ZWX0_9RHOB</name>
<protein>
    <submittedName>
        <fullName evidence="1">Oxidoreductase</fullName>
    </submittedName>
</protein>
<gene>
    <name evidence="1" type="ORF">M8744_08915</name>
</gene>
<reference evidence="1" key="1">
    <citation type="submission" date="2022-06" db="EMBL/GenBank/DDBJ databases">
        <title>Lutimaribacter sp. EGI FJ00013, a novel bacterium isolated from a salt lake sediment enrichment.</title>
        <authorList>
            <person name="Gao L."/>
            <person name="Fang B.-Z."/>
            <person name="Li W.-J."/>
        </authorList>
    </citation>
    <scope>NUCLEOTIDE SEQUENCE</scope>
    <source>
        <strain evidence="1">EGI FJ00013</strain>
    </source>
</reference>
<comment type="caution">
    <text evidence="1">The sequence shown here is derived from an EMBL/GenBank/DDBJ whole genome shotgun (WGS) entry which is preliminary data.</text>
</comment>
<evidence type="ECO:0000313" key="1">
    <source>
        <dbReference type="EMBL" id="MCM2562266.1"/>
    </source>
</evidence>